<evidence type="ECO:0000313" key="2">
    <source>
        <dbReference type="EMBL" id="WUS60923.1"/>
    </source>
</evidence>
<feature type="region of interest" description="Disordered" evidence="1">
    <location>
        <begin position="1"/>
        <end position="52"/>
    </location>
</feature>
<dbReference type="Proteomes" id="UP001432014">
    <property type="component" value="Chromosome"/>
</dbReference>
<dbReference type="RefSeq" id="WP_329611581.1">
    <property type="nucleotide sequence ID" value="NZ_CP108482.1"/>
</dbReference>
<protein>
    <submittedName>
        <fullName evidence="2">Uncharacterized protein</fullName>
    </submittedName>
</protein>
<name>A0ABZ1WJ75_9ACTN</name>
<proteinExistence type="predicted"/>
<gene>
    <name evidence="2" type="ORF">OG469_38790</name>
</gene>
<organism evidence="2 3">
    <name type="scientific">Kitasatospora herbaricolor</name>
    <dbReference type="NCBI Taxonomy" id="68217"/>
    <lineage>
        <taxon>Bacteria</taxon>
        <taxon>Bacillati</taxon>
        <taxon>Actinomycetota</taxon>
        <taxon>Actinomycetes</taxon>
        <taxon>Kitasatosporales</taxon>
        <taxon>Streptomycetaceae</taxon>
        <taxon>Kitasatospora</taxon>
    </lineage>
</organism>
<evidence type="ECO:0000313" key="3">
    <source>
        <dbReference type="Proteomes" id="UP001432014"/>
    </source>
</evidence>
<reference evidence="2 3" key="1">
    <citation type="submission" date="2022-10" db="EMBL/GenBank/DDBJ databases">
        <title>The complete genomes of actinobacterial strains from the NBC collection.</title>
        <authorList>
            <person name="Joergensen T.S."/>
            <person name="Alvarez Arevalo M."/>
            <person name="Sterndorff E.B."/>
            <person name="Faurdal D."/>
            <person name="Vuksanovic O."/>
            <person name="Mourched A.-S."/>
            <person name="Charusanti P."/>
            <person name="Shaw S."/>
            <person name="Blin K."/>
            <person name="Weber T."/>
        </authorList>
    </citation>
    <scope>NUCLEOTIDE SEQUENCE [LARGE SCALE GENOMIC DNA]</scope>
    <source>
        <strain evidence="2 3">NBC_01247</strain>
    </source>
</reference>
<accession>A0ABZ1WJ75</accession>
<sequence>MLSSARPRPAGATTESGAAGPACRPGGKPGCPTSASRLRGRTWTPESGSSPEQSYYADVYVFAVHTARTHSDYDPLDIGQWHFLGLSGMAGPAG</sequence>
<evidence type="ECO:0000256" key="1">
    <source>
        <dbReference type="SAM" id="MobiDB-lite"/>
    </source>
</evidence>
<keyword evidence="3" id="KW-1185">Reference proteome</keyword>
<dbReference type="EMBL" id="CP108482">
    <property type="protein sequence ID" value="WUS60923.1"/>
    <property type="molecule type" value="Genomic_DNA"/>
</dbReference>